<keyword evidence="6" id="KW-1185">Reference proteome</keyword>
<dbReference type="CDD" id="cd05233">
    <property type="entry name" value="SDR_c"/>
    <property type="match status" value="1"/>
</dbReference>
<evidence type="ECO:0000259" key="4">
    <source>
        <dbReference type="SMART" id="SM00822"/>
    </source>
</evidence>
<name>A0A178YUI8_SINSA</name>
<keyword evidence="3" id="KW-0520">NAD</keyword>
<sequence length="245" mass="25315">MANENAKLGRLVGRRIVITGAASGIGRATAELFIAEGAIPVLLDLNGAGLKQTIGEAEGLCFEVDIVDEVAVQDVVDKAAKKLGGLDGLVNSAGNLLLGPTTEFSFGDWRKTIDVNLTGTFNLAKCCAPFLKRERKSTVVNVSSGSGLLPNSPGQVAYATAKGGQVTLSKALAADLAPDVRVNCVCPGLVDTPMAAGHLGNFGNYALKRVAKPSEIANAILFLTSEESSYVTGSILAVDGGRTFH</sequence>
<proteinExistence type="inferred from homology"/>
<gene>
    <name evidence="5" type="ORF">ATB98_21360</name>
</gene>
<dbReference type="InterPro" id="IPR057326">
    <property type="entry name" value="KR_dom"/>
</dbReference>
<dbReference type="PRINTS" id="PR00081">
    <property type="entry name" value="GDHRDH"/>
</dbReference>
<dbReference type="SMART" id="SM00822">
    <property type="entry name" value="PKS_KR"/>
    <property type="match status" value="1"/>
</dbReference>
<dbReference type="PANTHER" id="PTHR24321">
    <property type="entry name" value="DEHYDROGENASES, SHORT CHAIN"/>
    <property type="match status" value="1"/>
</dbReference>
<dbReference type="InterPro" id="IPR036291">
    <property type="entry name" value="NAD(P)-bd_dom_sf"/>
</dbReference>
<dbReference type="STRING" id="36856.ATB98_21360"/>
<dbReference type="GO" id="GO:0016491">
    <property type="term" value="F:oxidoreductase activity"/>
    <property type="evidence" value="ECO:0007669"/>
    <property type="project" value="UniProtKB-KW"/>
</dbReference>
<comment type="similarity">
    <text evidence="1">Belongs to the short-chain dehydrogenases/reductases (SDR) family.</text>
</comment>
<dbReference type="PANTHER" id="PTHR24321:SF8">
    <property type="entry name" value="ESTRADIOL 17-BETA-DEHYDROGENASE 8-RELATED"/>
    <property type="match status" value="1"/>
</dbReference>
<dbReference type="Pfam" id="PF13561">
    <property type="entry name" value="adh_short_C2"/>
    <property type="match status" value="1"/>
</dbReference>
<dbReference type="InterPro" id="IPR002347">
    <property type="entry name" value="SDR_fam"/>
</dbReference>
<protein>
    <submittedName>
        <fullName evidence="5">3-oxoacyl-ACP reductase</fullName>
    </submittedName>
</protein>
<evidence type="ECO:0000313" key="6">
    <source>
        <dbReference type="Proteomes" id="UP000078507"/>
    </source>
</evidence>
<evidence type="ECO:0000256" key="3">
    <source>
        <dbReference type="ARBA" id="ARBA00023027"/>
    </source>
</evidence>
<dbReference type="RefSeq" id="WP_066867574.1">
    <property type="nucleotide sequence ID" value="NZ_LNQB01000025.1"/>
</dbReference>
<organism evidence="5 6">
    <name type="scientific">Sinorhizobium saheli</name>
    <dbReference type="NCBI Taxonomy" id="36856"/>
    <lineage>
        <taxon>Bacteria</taxon>
        <taxon>Pseudomonadati</taxon>
        <taxon>Pseudomonadota</taxon>
        <taxon>Alphaproteobacteria</taxon>
        <taxon>Hyphomicrobiales</taxon>
        <taxon>Rhizobiaceae</taxon>
        <taxon>Sinorhizobium/Ensifer group</taxon>
        <taxon>Sinorhizobium</taxon>
    </lineage>
</organism>
<reference evidence="5 6" key="1">
    <citation type="submission" date="2015-11" db="EMBL/GenBank/DDBJ databases">
        <title>Ensifer anhuiense sp. nov., an effective nitrogen fixation bacterium with Glycine soja.</title>
        <authorList>
            <person name="Yan H."/>
            <person name="Chen W."/>
        </authorList>
    </citation>
    <scope>NUCLEOTIDE SEQUENCE [LARGE SCALE GENOMIC DNA]</scope>
    <source>
        <strain evidence="5 6">LMG 7837</strain>
    </source>
</reference>
<dbReference type="Proteomes" id="UP000078507">
    <property type="component" value="Unassembled WGS sequence"/>
</dbReference>
<dbReference type="AlphaFoldDB" id="A0A178YUI8"/>
<dbReference type="OrthoDB" id="9780084at2"/>
<dbReference type="PRINTS" id="PR00080">
    <property type="entry name" value="SDRFAMILY"/>
</dbReference>
<dbReference type="SUPFAM" id="SSF51735">
    <property type="entry name" value="NAD(P)-binding Rossmann-fold domains"/>
    <property type="match status" value="1"/>
</dbReference>
<evidence type="ECO:0000313" key="5">
    <source>
        <dbReference type="EMBL" id="OAP50513.1"/>
    </source>
</evidence>
<evidence type="ECO:0000256" key="2">
    <source>
        <dbReference type="ARBA" id="ARBA00023002"/>
    </source>
</evidence>
<dbReference type="Gene3D" id="3.40.50.720">
    <property type="entry name" value="NAD(P)-binding Rossmann-like Domain"/>
    <property type="match status" value="1"/>
</dbReference>
<keyword evidence="2" id="KW-0560">Oxidoreductase</keyword>
<comment type="caution">
    <text evidence="5">The sequence shown here is derived from an EMBL/GenBank/DDBJ whole genome shotgun (WGS) entry which is preliminary data.</text>
</comment>
<evidence type="ECO:0000256" key="1">
    <source>
        <dbReference type="ARBA" id="ARBA00006484"/>
    </source>
</evidence>
<dbReference type="EMBL" id="LNQB01000025">
    <property type="protein sequence ID" value="OAP50513.1"/>
    <property type="molecule type" value="Genomic_DNA"/>
</dbReference>
<feature type="domain" description="Ketoreductase" evidence="4">
    <location>
        <begin position="14"/>
        <end position="183"/>
    </location>
</feature>
<dbReference type="FunFam" id="3.40.50.720:FF:000084">
    <property type="entry name" value="Short-chain dehydrogenase reductase"/>
    <property type="match status" value="1"/>
</dbReference>
<accession>A0A178YUI8</accession>